<keyword evidence="7" id="KW-1185">Reference proteome</keyword>
<dbReference type="InterPro" id="IPR036388">
    <property type="entry name" value="WH-like_DNA-bd_sf"/>
</dbReference>
<keyword evidence="4" id="KW-0804">Transcription</keyword>
<evidence type="ECO:0000256" key="3">
    <source>
        <dbReference type="ARBA" id="ARBA00023125"/>
    </source>
</evidence>
<dbReference type="PANTHER" id="PTHR30346:SF0">
    <property type="entry name" value="HCA OPERON TRANSCRIPTIONAL ACTIVATOR HCAR"/>
    <property type="match status" value="1"/>
</dbReference>
<dbReference type="EMBL" id="JBHSWG010000003">
    <property type="protein sequence ID" value="MFC6762014.1"/>
    <property type="molecule type" value="Genomic_DNA"/>
</dbReference>
<dbReference type="PANTHER" id="PTHR30346">
    <property type="entry name" value="TRANSCRIPTIONAL DUAL REGULATOR HCAR-RELATED"/>
    <property type="match status" value="1"/>
</dbReference>
<evidence type="ECO:0000259" key="5">
    <source>
        <dbReference type="PROSITE" id="PS50931"/>
    </source>
</evidence>
<gene>
    <name evidence="6" type="ORF">ACFQFQ_24925</name>
</gene>
<evidence type="ECO:0000313" key="7">
    <source>
        <dbReference type="Proteomes" id="UP001596353"/>
    </source>
</evidence>
<dbReference type="SUPFAM" id="SSF46785">
    <property type="entry name" value="Winged helix' DNA-binding domain"/>
    <property type="match status" value="1"/>
</dbReference>
<dbReference type="Proteomes" id="UP001596353">
    <property type="component" value="Unassembled WGS sequence"/>
</dbReference>
<reference evidence="7" key="1">
    <citation type="journal article" date="2019" name="Int. J. Syst. Evol. Microbiol.">
        <title>The Global Catalogue of Microorganisms (GCM) 10K type strain sequencing project: providing services to taxonomists for standard genome sequencing and annotation.</title>
        <authorList>
            <consortium name="The Broad Institute Genomics Platform"/>
            <consortium name="The Broad Institute Genome Sequencing Center for Infectious Disease"/>
            <person name="Wu L."/>
            <person name="Ma J."/>
        </authorList>
    </citation>
    <scope>NUCLEOTIDE SEQUENCE [LARGE SCALE GENOMIC DNA]</scope>
    <source>
        <strain evidence="7">CCUG 66188</strain>
    </source>
</reference>
<dbReference type="CDD" id="cd08414">
    <property type="entry name" value="PBP2_LTTR_aromatics_like"/>
    <property type="match status" value="1"/>
</dbReference>
<dbReference type="PROSITE" id="PS50931">
    <property type="entry name" value="HTH_LYSR"/>
    <property type="match status" value="1"/>
</dbReference>
<dbReference type="SUPFAM" id="SSF53850">
    <property type="entry name" value="Periplasmic binding protein-like II"/>
    <property type="match status" value="1"/>
</dbReference>
<dbReference type="Gene3D" id="1.10.10.10">
    <property type="entry name" value="Winged helix-like DNA-binding domain superfamily/Winged helix DNA-binding domain"/>
    <property type="match status" value="1"/>
</dbReference>
<keyword evidence="2" id="KW-0805">Transcription regulation</keyword>
<accession>A0ABW2BAF1</accession>
<sequence length="369" mass="40891">MPTKVDSSKAAVPNTLLDPMISELPVDYVRATYRGFPEGILRVDLFRSSRIIKFIIASNEIIMKIDQIRAIVAVADNLSFSLAAENMQMTASKVSRLIVDAETHFGHPLFHRTTRRVELTQQGRNFVRTARRILALYDGAKGEADAIRRGKAGRIRLGYSGNVASDILPRIVKMCHETLPNVELGTTFAWSQSNMVQVQYGNLDVALISDRAPHPQLASLCLAQKKLYLICGADSALAGRGEVSFTDLEQEAFVVGPMEKWRVPREILLEYFGRFGATPRIAVEADDLMSMEAMVSAGVGIGLSYTEPDVALAHNLVRLPIVDLEDQIPVYLQWVDKGLQPVVRSFIEEAIAHFGIEAPVAWRRRSSSA</sequence>
<comment type="similarity">
    <text evidence="1">Belongs to the LysR transcriptional regulatory family.</text>
</comment>
<dbReference type="Pfam" id="PF00126">
    <property type="entry name" value="HTH_1"/>
    <property type="match status" value="1"/>
</dbReference>
<feature type="domain" description="HTH lysR-type" evidence="5">
    <location>
        <begin position="63"/>
        <end position="120"/>
    </location>
</feature>
<protein>
    <submittedName>
        <fullName evidence="6">LysR family transcriptional regulator</fullName>
    </submittedName>
</protein>
<evidence type="ECO:0000313" key="6">
    <source>
        <dbReference type="EMBL" id="MFC6762014.1"/>
    </source>
</evidence>
<dbReference type="InterPro" id="IPR000847">
    <property type="entry name" value="LysR_HTH_N"/>
</dbReference>
<dbReference type="InterPro" id="IPR005119">
    <property type="entry name" value="LysR_subst-bd"/>
</dbReference>
<evidence type="ECO:0000256" key="1">
    <source>
        <dbReference type="ARBA" id="ARBA00009437"/>
    </source>
</evidence>
<name>A0ABW2BAF1_9RHOB</name>
<comment type="caution">
    <text evidence="6">The sequence shown here is derived from an EMBL/GenBank/DDBJ whole genome shotgun (WGS) entry which is preliminary data.</text>
</comment>
<keyword evidence="3" id="KW-0238">DNA-binding</keyword>
<proteinExistence type="inferred from homology"/>
<evidence type="ECO:0000256" key="2">
    <source>
        <dbReference type="ARBA" id="ARBA00023015"/>
    </source>
</evidence>
<dbReference type="Gene3D" id="3.40.190.10">
    <property type="entry name" value="Periplasmic binding protein-like II"/>
    <property type="match status" value="2"/>
</dbReference>
<dbReference type="InterPro" id="IPR036390">
    <property type="entry name" value="WH_DNA-bd_sf"/>
</dbReference>
<organism evidence="6 7">
    <name type="scientific">Sulfitobacter porphyrae</name>
    <dbReference type="NCBI Taxonomy" id="1246864"/>
    <lineage>
        <taxon>Bacteria</taxon>
        <taxon>Pseudomonadati</taxon>
        <taxon>Pseudomonadota</taxon>
        <taxon>Alphaproteobacteria</taxon>
        <taxon>Rhodobacterales</taxon>
        <taxon>Roseobacteraceae</taxon>
        <taxon>Sulfitobacter</taxon>
    </lineage>
</organism>
<dbReference type="Pfam" id="PF03466">
    <property type="entry name" value="LysR_substrate"/>
    <property type="match status" value="1"/>
</dbReference>
<evidence type="ECO:0000256" key="4">
    <source>
        <dbReference type="ARBA" id="ARBA00023163"/>
    </source>
</evidence>